<dbReference type="Gene3D" id="2.40.10.10">
    <property type="entry name" value="Trypsin-like serine proteases"/>
    <property type="match status" value="1"/>
</dbReference>
<dbReference type="SUPFAM" id="SSF50494">
    <property type="entry name" value="Trypsin-like serine proteases"/>
    <property type="match status" value="1"/>
</dbReference>
<reference evidence="5 6" key="1">
    <citation type="submission" date="2024-06" db="EMBL/GenBank/DDBJ databases">
        <title>A chromosome-level genome assembly of beet webworm, Loxostege sticticalis.</title>
        <authorList>
            <person name="Zhang Y."/>
        </authorList>
    </citation>
    <scope>NUCLEOTIDE SEQUENCE [LARGE SCALE GENOMIC DNA]</scope>
    <source>
        <strain evidence="5">AQ028</strain>
        <tissue evidence="5">Male pupae</tissue>
    </source>
</reference>
<sequence>MFEHEKLVFLLVIVRLRSINCAMEERVIGGVDTRIEEYPHSVFLLVKCNAVWMCGASILNQEILLTAGHCVTSCQVDTDETHIITGYVGHEDLRKVTITRTAKDLVVHENYNDYSLENDVAIVMTESIPLSDKSKRVILHCDWSFPNTPIAYVAGWGIYDESTPNKGSKILMSVKQSVKTPEICEVIGYLTPGMFCAGSTRAEDPRAARGDSGSALVYREFHQIGIVSFKVKSYPALMVYTNVTYYYQWIQEKSDQLYCKSTETTSNQQ</sequence>
<proteinExistence type="inferred from homology"/>
<dbReference type="InterPro" id="IPR001314">
    <property type="entry name" value="Peptidase_S1A"/>
</dbReference>
<comment type="caution">
    <text evidence="5">The sequence shown here is derived from an EMBL/GenBank/DDBJ whole genome shotgun (WGS) entry which is preliminary data.</text>
</comment>
<accession>A0ABD0SJU9</accession>
<dbReference type="PROSITE" id="PS50240">
    <property type="entry name" value="TRYPSIN_DOM"/>
    <property type="match status" value="1"/>
</dbReference>
<dbReference type="PROSITE" id="PS00134">
    <property type="entry name" value="TRYPSIN_HIS"/>
    <property type="match status" value="1"/>
</dbReference>
<organism evidence="5 6">
    <name type="scientific">Loxostege sticticalis</name>
    <name type="common">Beet webworm moth</name>
    <dbReference type="NCBI Taxonomy" id="481309"/>
    <lineage>
        <taxon>Eukaryota</taxon>
        <taxon>Metazoa</taxon>
        <taxon>Ecdysozoa</taxon>
        <taxon>Arthropoda</taxon>
        <taxon>Hexapoda</taxon>
        <taxon>Insecta</taxon>
        <taxon>Pterygota</taxon>
        <taxon>Neoptera</taxon>
        <taxon>Endopterygota</taxon>
        <taxon>Lepidoptera</taxon>
        <taxon>Glossata</taxon>
        <taxon>Ditrysia</taxon>
        <taxon>Pyraloidea</taxon>
        <taxon>Crambidae</taxon>
        <taxon>Pyraustinae</taxon>
        <taxon>Loxostege</taxon>
    </lineage>
</organism>
<gene>
    <name evidence="5" type="ORF">ABMA28_007857</name>
</gene>
<comment type="similarity">
    <text evidence="2">Belongs to the peptidase S1 family. CLIP subfamily.</text>
</comment>
<evidence type="ECO:0000256" key="2">
    <source>
        <dbReference type="ARBA" id="ARBA00024195"/>
    </source>
</evidence>
<dbReference type="InterPro" id="IPR043504">
    <property type="entry name" value="Peptidase_S1_PA_chymotrypsin"/>
</dbReference>
<dbReference type="EMBL" id="JBEDNZ010000020">
    <property type="protein sequence ID" value="KAL0819831.1"/>
    <property type="molecule type" value="Genomic_DNA"/>
</dbReference>
<name>A0ABD0SJU9_LOXSC</name>
<dbReference type="InterPro" id="IPR009003">
    <property type="entry name" value="Peptidase_S1_PA"/>
</dbReference>
<evidence type="ECO:0000259" key="4">
    <source>
        <dbReference type="PROSITE" id="PS50240"/>
    </source>
</evidence>
<evidence type="ECO:0000313" key="6">
    <source>
        <dbReference type="Proteomes" id="UP001549921"/>
    </source>
</evidence>
<dbReference type="InterPro" id="IPR001254">
    <property type="entry name" value="Trypsin_dom"/>
</dbReference>
<dbReference type="Proteomes" id="UP001549921">
    <property type="component" value="Unassembled WGS sequence"/>
</dbReference>
<protein>
    <recommendedName>
        <fullName evidence="4">Peptidase S1 domain-containing protein</fullName>
    </recommendedName>
</protein>
<evidence type="ECO:0000256" key="3">
    <source>
        <dbReference type="SAM" id="SignalP"/>
    </source>
</evidence>
<feature type="chain" id="PRO_5044831092" description="Peptidase S1 domain-containing protein" evidence="3">
    <location>
        <begin position="22"/>
        <end position="269"/>
    </location>
</feature>
<dbReference type="SMART" id="SM00020">
    <property type="entry name" value="Tryp_SPc"/>
    <property type="match status" value="1"/>
</dbReference>
<feature type="signal peptide" evidence="3">
    <location>
        <begin position="1"/>
        <end position="21"/>
    </location>
</feature>
<dbReference type="CDD" id="cd00190">
    <property type="entry name" value="Tryp_SPc"/>
    <property type="match status" value="1"/>
</dbReference>
<feature type="domain" description="Peptidase S1" evidence="4">
    <location>
        <begin position="27"/>
        <end position="255"/>
    </location>
</feature>
<dbReference type="PRINTS" id="PR00722">
    <property type="entry name" value="CHYMOTRYPSIN"/>
</dbReference>
<evidence type="ECO:0000313" key="5">
    <source>
        <dbReference type="EMBL" id="KAL0819831.1"/>
    </source>
</evidence>
<dbReference type="PANTHER" id="PTHR24256">
    <property type="entry name" value="TRYPTASE-RELATED"/>
    <property type="match status" value="1"/>
</dbReference>
<dbReference type="InterPro" id="IPR051487">
    <property type="entry name" value="Ser/Thr_Proteases_Immune/Dev"/>
</dbReference>
<dbReference type="AlphaFoldDB" id="A0ABD0SJU9"/>
<evidence type="ECO:0000256" key="1">
    <source>
        <dbReference type="ARBA" id="ARBA00023157"/>
    </source>
</evidence>
<keyword evidence="1" id="KW-1015">Disulfide bond</keyword>
<keyword evidence="3" id="KW-0732">Signal</keyword>
<dbReference type="InterPro" id="IPR018114">
    <property type="entry name" value="TRYPSIN_HIS"/>
</dbReference>
<dbReference type="Pfam" id="PF00089">
    <property type="entry name" value="Trypsin"/>
    <property type="match status" value="1"/>
</dbReference>